<comment type="caution">
    <text evidence="1">The sequence shown here is derived from an EMBL/GenBank/DDBJ whole genome shotgun (WGS) entry which is preliminary data.</text>
</comment>
<dbReference type="HOGENOM" id="CLU_2754253_0_0_10"/>
<name>K5YA49_9BACT</name>
<evidence type="ECO:0000313" key="1">
    <source>
        <dbReference type="EMBL" id="EKN10182.1"/>
    </source>
</evidence>
<evidence type="ECO:0000313" key="2">
    <source>
        <dbReference type="Proteomes" id="UP000001218"/>
    </source>
</evidence>
<dbReference type="Proteomes" id="UP000001218">
    <property type="component" value="Unassembled WGS sequence"/>
</dbReference>
<dbReference type="EMBL" id="AGZP01000017">
    <property type="protein sequence ID" value="EKN10182.1"/>
    <property type="molecule type" value="Genomic_DNA"/>
</dbReference>
<organism evidence="1 2">
    <name type="scientific">Parabacteroides johnsonii CL02T12C29</name>
    <dbReference type="NCBI Taxonomy" id="999419"/>
    <lineage>
        <taxon>Bacteria</taxon>
        <taxon>Pseudomonadati</taxon>
        <taxon>Bacteroidota</taxon>
        <taxon>Bacteroidia</taxon>
        <taxon>Bacteroidales</taxon>
        <taxon>Tannerellaceae</taxon>
        <taxon>Parabacteroides</taxon>
    </lineage>
</organism>
<proteinExistence type="predicted"/>
<sequence length="70" mass="8468">MSYFKNKKSYSTTCGWKTDYRNNDEKIHNTRNNLQIWGTLGLYMFHQAKLSLCIWICDEETILFSKRIRL</sequence>
<protein>
    <submittedName>
        <fullName evidence="1">Uncharacterized protein</fullName>
    </submittedName>
</protein>
<dbReference type="AlphaFoldDB" id="K5YA49"/>
<dbReference type="PATRIC" id="fig|999419.3.peg.2151"/>
<gene>
    <name evidence="1" type="ORF">HMPREF1077_02092</name>
</gene>
<reference evidence="1 2" key="1">
    <citation type="submission" date="2012-02" db="EMBL/GenBank/DDBJ databases">
        <title>The Genome Sequence of Parabacteroides johnsonii CL02T12C29.</title>
        <authorList>
            <consortium name="The Broad Institute Genome Sequencing Platform"/>
            <person name="Earl A."/>
            <person name="Ward D."/>
            <person name="Feldgarden M."/>
            <person name="Gevers D."/>
            <person name="Zitomersky N.L."/>
            <person name="Coyne M.J."/>
            <person name="Comstock L.E."/>
            <person name="Young S.K."/>
            <person name="Zeng Q."/>
            <person name="Gargeya S."/>
            <person name="Fitzgerald M."/>
            <person name="Haas B."/>
            <person name="Abouelleil A."/>
            <person name="Alvarado L."/>
            <person name="Arachchi H.M."/>
            <person name="Berlin A."/>
            <person name="Chapman S.B."/>
            <person name="Gearin G."/>
            <person name="Goldberg J."/>
            <person name="Griggs A."/>
            <person name="Gujja S."/>
            <person name="Hansen M."/>
            <person name="Heiman D."/>
            <person name="Howarth C."/>
            <person name="Larimer J."/>
            <person name="Lui A."/>
            <person name="MacDonald P.J.P."/>
            <person name="McCowen C."/>
            <person name="Montmayeur A."/>
            <person name="Murphy C."/>
            <person name="Neiman D."/>
            <person name="Pearson M."/>
            <person name="Priest M."/>
            <person name="Roberts A."/>
            <person name="Saif S."/>
            <person name="Shea T."/>
            <person name="Sisk P."/>
            <person name="Stolte C."/>
            <person name="Sykes S."/>
            <person name="Wortman J."/>
            <person name="Nusbaum C."/>
            <person name="Birren B."/>
        </authorList>
    </citation>
    <scope>NUCLEOTIDE SEQUENCE [LARGE SCALE GENOMIC DNA]</scope>
    <source>
        <strain evidence="1 2">CL02T12C29</strain>
    </source>
</reference>
<accession>K5YA49</accession>